<accession>A0A251Y3W9</accession>
<dbReference type="GO" id="GO:0044281">
    <property type="term" value="P:small molecule metabolic process"/>
    <property type="evidence" value="ECO:0007669"/>
    <property type="project" value="UniProtKB-ARBA"/>
</dbReference>
<dbReference type="SFLD" id="SFLDS00003">
    <property type="entry name" value="Haloacid_Dehalogenase"/>
    <property type="match status" value="1"/>
</dbReference>
<dbReference type="PANTHER" id="PTHR46470">
    <property type="entry name" value="N-ACYLNEURAMINATE-9-PHOSPHATASE"/>
    <property type="match status" value="1"/>
</dbReference>
<dbReference type="RefSeq" id="WP_086518351.1">
    <property type="nucleotide sequence ID" value="NZ_MDJY01000060.1"/>
</dbReference>
<proteinExistence type="predicted"/>
<reference evidence="4 5" key="1">
    <citation type="submission" date="2016-08" db="EMBL/GenBank/DDBJ databases">
        <title>Genome sequence of Clavibacter michiganensis spp strain CFBP8017.</title>
        <authorList>
            <person name="Thapa S.P."/>
            <person name="Coaker G."/>
            <person name="Jacques M.-A."/>
        </authorList>
    </citation>
    <scope>NUCLEOTIDE SEQUENCE [LARGE SCALE GENOMIC DNA]</scope>
    <source>
        <strain evidence="4">CFBP8017</strain>
    </source>
</reference>
<dbReference type="Proteomes" id="UP000195011">
    <property type="component" value="Unassembled WGS sequence"/>
</dbReference>
<keyword evidence="2" id="KW-0378">Hydrolase</keyword>
<evidence type="ECO:0000256" key="2">
    <source>
        <dbReference type="ARBA" id="ARBA00022801"/>
    </source>
</evidence>
<keyword evidence="3" id="KW-0460">Magnesium</keyword>
<dbReference type="InterPro" id="IPR023214">
    <property type="entry name" value="HAD_sf"/>
</dbReference>
<dbReference type="SFLD" id="SFLDG01129">
    <property type="entry name" value="C1.5:_HAD__Beta-PGM__Phosphata"/>
    <property type="match status" value="1"/>
</dbReference>
<dbReference type="NCBIfam" id="TIGR01549">
    <property type="entry name" value="HAD-SF-IA-v1"/>
    <property type="match status" value="1"/>
</dbReference>
<dbReference type="InterPro" id="IPR006439">
    <property type="entry name" value="HAD-SF_hydro_IA"/>
</dbReference>
<dbReference type="InterPro" id="IPR051400">
    <property type="entry name" value="HAD-like_hydrolase"/>
</dbReference>
<protein>
    <submittedName>
        <fullName evidence="4">Pyrimidine 5'-nucleotidase YjjG</fullName>
    </submittedName>
</protein>
<sequence>MPVLLDLDDTLVDRSGAFARWAAEAVPAWGGDAGDEEWLLRADGRGRTPREVLAQRIVDRFPAAGSDVDGLVAVLRREVVARNDCYPGVVARLRELADLGEALVIVTNGDAWQQRATIERAGLADLVTGSAISGALGVKKPDARIFAAAREIAGPGRTWMVGDDIEADMAGGRAVGLETAWVSHGRPWTPAWSPTLQGRDPADVLAAVARAIRDAD</sequence>
<dbReference type="InterPro" id="IPR036412">
    <property type="entry name" value="HAD-like_sf"/>
</dbReference>
<dbReference type="Gene3D" id="1.20.120.1600">
    <property type="match status" value="1"/>
</dbReference>
<organism evidence="4 5">
    <name type="scientific">Clavibacter michiganensis</name>
    <dbReference type="NCBI Taxonomy" id="28447"/>
    <lineage>
        <taxon>Bacteria</taxon>
        <taxon>Bacillati</taxon>
        <taxon>Actinomycetota</taxon>
        <taxon>Actinomycetes</taxon>
        <taxon>Micrococcales</taxon>
        <taxon>Microbacteriaceae</taxon>
        <taxon>Clavibacter</taxon>
    </lineage>
</organism>
<dbReference type="SUPFAM" id="SSF56784">
    <property type="entry name" value="HAD-like"/>
    <property type="match status" value="1"/>
</dbReference>
<evidence type="ECO:0000256" key="1">
    <source>
        <dbReference type="ARBA" id="ARBA00001946"/>
    </source>
</evidence>
<evidence type="ECO:0000313" key="5">
    <source>
        <dbReference type="Proteomes" id="UP000195011"/>
    </source>
</evidence>
<dbReference type="AlphaFoldDB" id="A0A251Y3W9"/>
<dbReference type="Gene3D" id="3.40.50.1000">
    <property type="entry name" value="HAD superfamily/HAD-like"/>
    <property type="match status" value="1"/>
</dbReference>
<comment type="caution">
    <text evidence="4">The sequence shown here is derived from an EMBL/GenBank/DDBJ whole genome shotgun (WGS) entry which is preliminary data.</text>
</comment>
<comment type="cofactor">
    <cofactor evidence="1">
        <name>Mg(2+)</name>
        <dbReference type="ChEBI" id="CHEBI:18420"/>
    </cofactor>
</comment>
<name>A0A251Y3W9_9MICO</name>
<gene>
    <name evidence="4" type="primary">yjjG_2</name>
    <name evidence="4" type="ORF">BFL36_13100</name>
</gene>
<dbReference type="GO" id="GO:0016787">
    <property type="term" value="F:hydrolase activity"/>
    <property type="evidence" value="ECO:0007669"/>
    <property type="project" value="UniProtKB-KW"/>
</dbReference>
<dbReference type="Pfam" id="PF00702">
    <property type="entry name" value="Hydrolase"/>
    <property type="match status" value="1"/>
</dbReference>
<evidence type="ECO:0000256" key="3">
    <source>
        <dbReference type="ARBA" id="ARBA00022842"/>
    </source>
</evidence>
<dbReference type="EMBL" id="MDJY01000060">
    <property type="protein sequence ID" value="OUE18974.1"/>
    <property type="molecule type" value="Genomic_DNA"/>
</dbReference>
<evidence type="ECO:0000313" key="4">
    <source>
        <dbReference type="EMBL" id="OUE18974.1"/>
    </source>
</evidence>